<dbReference type="AlphaFoldDB" id="A0A562RTQ7"/>
<dbReference type="EMBL" id="VLLC01000010">
    <property type="protein sequence ID" value="TWI72448.1"/>
    <property type="molecule type" value="Genomic_DNA"/>
</dbReference>
<reference evidence="2 3" key="1">
    <citation type="submission" date="2019-07" db="EMBL/GenBank/DDBJ databases">
        <title>Genome sequencing of 100 strains of the haloalkaliphilic chemolithoautotrophic sulfur-oxidizing bacterium Thioalkalivibrio.</title>
        <authorList>
            <person name="Muyzer G."/>
        </authorList>
    </citation>
    <scope>NUCLEOTIDE SEQUENCE [LARGE SCALE GENOMIC DNA]</scope>
    <source>
        <strain evidence="2 3">ASO4-4</strain>
    </source>
</reference>
<dbReference type="OrthoDB" id="9814817at2"/>
<dbReference type="InterPro" id="IPR036583">
    <property type="entry name" value="23S_rRNA_IVS_sf"/>
</dbReference>
<proteinExistence type="predicted"/>
<keyword evidence="3" id="KW-1185">Reference proteome</keyword>
<evidence type="ECO:0000259" key="1">
    <source>
        <dbReference type="Pfam" id="PF22296"/>
    </source>
</evidence>
<dbReference type="Proteomes" id="UP000318307">
    <property type="component" value="Unassembled WGS sequence"/>
</dbReference>
<gene>
    <name evidence="2" type="ORF">LZ24_01590</name>
</gene>
<comment type="caution">
    <text evidence="2">The sequence shown here is derived from an EMBL/GenBank/DDBJ whole genome shotgun (WGS) entry which is preliminary data.</text>
</comment>
<dbReference type="Gene3D" id="1.20.1440.60">
    <property type="entry name" value="23S rRNA-intervening sequence"/>
    <property type="match status" value="1"/>
</dbReference>
<dbReference type="RefSeq" id="WP_144684269.1">
    <property type="nucleotide sequence ID" value="NZ_VLLC01000010.1"/>
</dbReference>
<evidence type="ECO:0000313" key="2">
    <source>
        <dbReference type="EMBL" id="TWI72448.1"/>
    </source>
</evidence>
<protein>
    <submittedName>
        <fullName evidence="2">23S rRNA-intervening sequence protein</fullName>
    </submittedName>
</protein>
<accession>A0A562RTQ7</accession>
<evidence type="ECO:0000313" key="3">
    <source>
        <dbReference type="Proteomes" id="UP000318307"/>
    </source>
</evidence>
<dbReference type="InterPro" id="IPR055360">
    <property type="entry name" value="bAvd"/>
</dbReference>
<dbReference type="CDD" id="cd16376">
    <property type="entry name" value="Avd_like"/>
    <property type="match status" value="1"/>
</dbReference>
<sequence>MKEDYPLYLHWYRTLEAILTAVESYPRSARFTMGDRTVVLAMAVMEDILEAIYTRNRGPILRKINLDLEKLRVFLRLARERTYLANGTWQRISDMVEEAGRMVGGWAKSGG</sequence>
<dbReference type="Pfam" id="PF22296">
    <property type="entry name" value="bAvd"/>
    <property type="match status" value="1"/>
</dbReference>
<feature type="domain" description="bAvd-like" evidence="1">
    <location>
        <begin position="13"/>
        <end position="109"/>
    </location>
</feature>
<organism evidence="2 3">
    <name type="scientific">Desulfobotulus alkaliphilus</name>
    <dbReference type="NCBI Taxonomy" id="622671"/>
    <lineage>
        <taxon>Bacteria</taxon>
        <taxon>Pseudomonadati</taxon>
        <taxon>Thermodesulfobacteriota</taxon>
        <taxon>Desulfobacteria</taxon>
        <taxon>Desulfobacterales</taxon>
        <taxon>Desulfobacteraceae</taxon>
        <taxon>Desulfobotulus</taxon>
    </lineage>
</organism>
<name>A0A562RTQ7_9BACT</name>
<dbReference type="SUPFAM" id="SSF158446">
    <property type="entry name" value="IVS-encoded protein-like"/>
    <property type="match status" value="1"/>
</dbReference>